<dbReference type="InterPro" id="IPR007474">
    <property type="entry name" value="ApaG_domain"/>
</dbReference>
<dbReference type="Gene3D" id="2.60.40.1470">
    <property type="entry name" value="ApaG domain"/>
    <property type="match status" value="1"/>
</dbReference>
<dbReference type="SUPFAM" id="SSF110069">
    <property type="entry name" value="ApaG-like"/>
    <property type="match status" value="1"/>
</dbReference>
<feature type="domain" description="ApaG" evidence="1">
    <location>
        <begin position="299"/>
        <end position="431"/>
    </location>
</feature>
<accession>A0A9W6ZJZ2</accession>
<protein>
    <recommendedName>
        <fullName evidence="1">ApaG domain-containing protein</fullName>
    </recommendedName>
</protein>
<name>A0A9W6ZJZ2_9STRA</name>
<dbReference type="Pfam" id="PF04379">
    <property type="entry name" value="DUF525"/>
    <property type="match status" value="1"/>
</dbReference>
<gene>
    <name evidence="2" type="ORF">TL16_g01623</name>
</gene>
<dbReference type="EMBL" id="BLQM01000037">
    <property type="protein sequence ID" value="GMH54186.1"/>
    <property type="molecule type" value="Genomic_DNA"/>
</dbReference>
<organism evidence="2 3">
    <name type="scientific">Triparma laevis f. inornata</name>
    <dbReference type="NCBI Taxonomy" id="1714386"/>
    <lineage>
        <taxon>Eukaryota</taxon>
        <taxon>Sar</taxon>
        <taxon>Stramenopiles</taxon>
        <taxon>Ochrophyta</taxon>
        <taxon>Bolidophyceae</taxon>
        <taxon>Parmales</taxon>
        <taxon>Triparmaceae</taxon>
        <taxon>Triparma</taxon>
    </lineage>
</organism>
<evidence type="ECO:0000259" key="1">
    <source>
        <dbReference type="PROSITE" id="PS51087"/>
    </source>
</evidence>
<proteinExistence type="predicted"/>
<evidence type="ECO:0000313" key="2">
    <source>
        <dbReference type="EMBL" id="GMH54186.1"/>
    </source>
</evidence>
<sequence>MTIALHDLPVLHHIILYLSPTPFLSVLSKSHQQWWKENGDASVSCTFLSKLGVKIMKRNGATILLREVSKFLPALLPNLPSPPPSLPTYLLTFDFPLYISLINLFHFYATTPHFPSITDVLEHKMGGGLKSIITKLNSTNLTLTNPKKVPPLKSSILLFRLLTSYTSGSISFSEMTGKGNAPLLSSYWGTYLIYNHCVCFHPISNGEATSYIDSDSEWHFILKGKGSHEPAQPLIVVDGKDGKVWRLNGPDGVLESVLESDSLREFVDNFRRKLENGKLFESTIIDNMRGINLSIGGITETTEGINVNVKAFRCIENPQMGFVYCVSIWGDSTFTGSAKLTYRNWVFEDEDGQQETVRGEGVIGMFPEILGEKKYKLDDGEVKEGFFWYWSCTGSREGGRMSGFLEFEKGGVTVKANVGDVILDCNARLFS</sequence>
<reference evidence="3" key="1">
    <citation type="journal article" date="2023" name="Commun. Biol.">
        <title>Genome analysis of Parmales, the sister group of diatoms, reveals the evolutionary specialization of diatoms from phago-mixotrophs to photoautotrophs.</title>
        <authorList>
            <person name="Ban H."/>
            <person name="Sato S."/>
            <person name="Yoshikawa S."/>
            <person name="Yamada K."/>
            <person name="Nakamura Y."/>
            <person name="Ichinomiya M."/>
            <person name="Sato N."/>
            <person name="Blanc-Mathieu R."/>
            <person name="Endo H."/>
            <person name="Kuwata A."/>
            <person name="Ogata H."/>
        </authorList>
    </citation>
    <scope>NUCLEOTIDE SEQUENCE [LARGE SCALE GENOMIC DNA]</scope>
</reference>
<evidence type="ECO:0000313" key="3">
    <source>
        <dbReference type="Proteomes" id="UP001162640"/>
    </source>
</evidence>
<comment type="caution">
    <text evidence="2">The sequence shown here is derived from an EMBL/GenBank/DDBJ whole genome shotgun (WGS) entry which is preliminary data.</text>
</comment>
<dbReference type="InterPro" id="IPR036767">
    <property type="entry name" value="ApaG_sf"/>
</dbReference>
<dbReference type="AlphaFoldDB" id="A0A9W6ZJZ2"/>
<dbReference type="PROSITE" id="PS51087">
    <property type="entry name" value="APAG"/>
    <property type="match status" value="1"/>
</dbReference>
<dbReference type="Proteomes" id="UP001162640">
    <property type="component" value="Unassembled WGS sequence"/>
</dbReference>